<dbReference type="SUPFAM" id="SSF51206">
    <property type="entry name" value="cAMP-binding domain-like"/>
    <property type="match status" value="1"/>
</dbReference>
<dbReference type="InterPro" id="IPR014710">
    <property type="entry name" value="RmlC-like_jellyroll"/>
</dbReference>
<dbReference type="SMART" id="SM00100">
    <property type="entry name" value="cNMP"/>
    <property type="match status" value="1"/>
</dbReference>
<dbReference type="Gene3D" id="1.10.10.10">
    <property type="entry name" value="Winged helix-like DNA-binding domain superfamily/Winged helix DNA-binding domain"/>
    <property type="match status" value="1"/>
</dbReference>
<evidence type="ECO:0000313" key="6">
    <source>
        <dbReference type="EMBL" id="MCJ0762790.1"/>
    </source>
</evidence>
<keyword evidence="2" id="KW-0238">DNA-binding</keyword>
<dbReference type="InterPro" id="IPR036388">
    <property type="entry name" value="WH-like_DNA-bd_sf"/>
</dbReference>
<dbReference type="GO" id="GO:0003700">
    <property type="term" value="F:DNA-binding transcription factor activity"/>
    <property type="evidence" value="ECO:0007669"/>
    <property type="project" value="TreeGrafter"/>
</dbReference>
<feature type="domain" description="HTH crp-type" evidence="5">
    <location>
        <begin position="151"/>
        <end position="224"/>
    </location>
</feature>
<dbReference type="EMBL" id="JALGBI010000001">
    <property type="protein sequence ID" value="MCJ0762790.1"/>
    <property type="molecule type" value="Genomic_DNA"/>
</dbReference>
<protein>
    <submittedName>
        <fullName evidence="6">Crp/Fnr family transcriptional regulator</fullName>
    </submittedName>
</protein>
<dbReference type="Proteomes" id="UP001139447">
    <property type="component" value="Unassembled WGS sequence"/>
</dbReference>
<dbReference type="Gene3D" id="2.60.120.10">
    <property type="entry name" value="Jelly Rolls"/>
    <property type="match status" value="1"/>
</dbReference>
<dbReference type="Pfam" id="PF00027">
    <property type="entry name" value="cNMP_binding"/>
    <property type="match status" value="1"/>
</dbReference>
<dbReference type="PANTHER" id="PTHR24567:SF74">
    <property type="entry name" value="HTH-TYPE TRANSCRIPTIONAL REGULATOR ARCR"/>
    <property type="match status" value="1"/>
</dbReference>
<keyword evidence="1" id="KW-0805">Transcription regulation</keyword>
<dbReference type="InterPro" id="IPR012318">
    <property type="entry name" value="HTH_CRP"/>
</dbReference>
<dbReference type="InterPro" id="IPR000595">
    <property type="entry name" value="cNMP-bd_dom"/>
</dbReference>
<keyword evidence="7" id="KW-1185">Reference proteome</keyword>
<evidence type="ECO:0000256" key="3">
    <source>
        <dbReference type="ARBA" id="ARBA00023163"/>
    </source>
</evidence>
<dbReference type="InterPro" id="IPR018490">
    <property type="entry name" value="cNMP-bd_dom_sf"/>
</dbReference>
<dbReference type="Pfam" id="PF13545">
    <property type="entry name" value="HTH_Crp_2"/>
    <property type="match status" value="1"/>
</dbReference>
<organism evidence="6 7">
    <name type="scientific">Variovorax terrae</name>
    <dbReference type="NCBI Taxonomy" id="2923278"/>
    <lineage>
        <taxon>Bacteria</taxon>
        <taxon>Pseudomonadati</taxon>
        <taxon>Pseudomonadota</taxon>
        <taxon>Betaproteobacteria</taxon>
        <taxon>Burkholderiales</taxon>
        <taxon>Comamonadaceae</taxon>
        <taxon>Variovorax</taxon>
    </lineage>
</organism>
<evidence type="ECO:0000259" key="5">
    <source>
        <dbReference type="PROSITE" id="PS51063"/>
    </source>
</evidence>
<dbReference type="SMART" id="SM00419">
    <property type="entry name" value="HTH_CRP"/>
    <property type="match status" value="1"/>
</dbReference>
<evidence type="ECO:0000256" key="2">
    <source>
        <dbReference type="ARBA" id="ARBA00023125"/>
    </source>
</evidence>
<accession>A0A9X1VSY1</accession>
<dbReference type="AlphaFoldDB" id="A0A9X1VSY1"/>
<dbReference type="InterPro" id="IPR036390">
    <property type="entry name" value="WH_DNA-bd_sf"/>
</dbReference>
<evidence type="ECO:0000256" key="1">
    <source>
        <dbReference type="ARBA" id="ARBA00023015"/>
    </source>
</evidence>
<feature type="domain" description="Cyclic nucleotide-binding" evidence="4">
    <location>
        <begin position="29"/>
        <end position="121"/>
    </location>
</feature>
<dbReference type="RefSeq" id="WP_243305345.1">
    <property type="nucleotide sequence ID" value="NZ_JALGBI010000001.1"/>
</dbReference>
<dbReference type="GO" id="GO:0005829">
    <property type="term" value="C:cytosol"/>
    <property type="evidence" value="ECO:0007669"/>
    <property type="project" value="TreeGrafter"/>
</dbReference>
<dbReference type="CDD" id="cd00038">
    <property type="entry name" value="CAP_ED"/>
    <property type="match status" value="1"/>
</dbReference>
<name>A0A9X1VSY1_9BURK</name>
<dbReference type="InterPro" id="IPR050397">
    <property type="entry name" value="Env_Response_Regulators"/>
</dbReference>
<dbReference type="PROSITE" id="PS50042">
    <property type="entry name" value="CNMP_BINDING_3"/>
    <property type="match status" value="1"/>
</dbReference>
<dbReference type="SUPFAM" id="SSF46785">
    <property type="entry name" value="Winged helix' DNA-binding domain"/>
    <property type="match status" value="1"/>
</dbReference>
<keyword evidence="3" id="KW-0804">Transcription</keyword>
<dbReference type="PANTHER" id="PTHR24567">
    <property type="entry name" value="CRP FAMILY TRANSCRIPTIONAL REGULATORY PROTEIN"/>
    <property type="match status" value="1"/>
</dbReference>
<dbReference type="PROSITE" id="PS51063">
    <property type="entry name" value="HTH_CRP_2"/>
    <property type="match status" value="1"/>
</dbReference>
<evidence type="ECO:0000259" key="4">
    <source>
        <dbReference type="PROSITE" id="PS50042"/>
    </source>
</evidence>
<proteinExistence type="predicted"/>
<evidence type="ECO:0000313" key="7">
    <source>
        <dbReference type="Proteomes" id="UP001139447"/>
    </source>
</evidence>
<dbReference type="GO" id="GO:0003677">
    <property type="term" value="F:DNA binding"/>
    <property type="evidence" value="ECO:0007669"/>
    <property type="project" value="UniProtKB-KW"/>
</dbReference>
<sequence>MAPDPAAPARHLEPAPPAQGPALLQHAAILSKARTLRVPAHTRIFDAGQTSEHIYIVQRGRVRTFATTAEGTELTTGLWSTGHVLGLIGAATAGPKVLSAESIDDATLLTLTSSNLKALVGEVPEFGWSVVRALAWMASTGVHRAIRLSTAPVSHRLIDALLMLAELPEAGDGRGGALIEGISQETIAGMVGATRPWVAQALSELSRRGLLAQGRMRIAVPDLSRLRAAARL</sequence>
<gene>
    <name evidence="6" type="ORF">MMF98_06135</name>
</gene>
<reference evidence="6" key="1">
    <citation type="submission" date="2022-03" db="EMBL/GenBank/DDBJ databases">
        <authorList>
            <person name="Woo C.Y."/>
        </authorList>
    </citation>
    <scope>NUCLEOTIDE SEQUENCE</scope>
    <source>
        <strain evidence="6">CYS-02</strain>
    </source>
</reference>
<comment type="caution">
    <text evidence="6">The sequence shown here is derived from an EMBL/GenBank/DDBJ whole genome shotgun (WGS) entry which is preliminary data.</text>
</comment>